<dbReference type="AlphaFoldDB" id="Q0SUP7"/>
<feature type="transmembrane region" description="Helical" evidence="1">
    <location>
        <begin position="33"/>
        <end position="61"/>
    </location>
</feature>
<accession>Q0SUP7</accession>
<proteinExistence type="predicted"/>
<dbReference type="EMBL" id="CP000312">
    <property type="protein sequence ID" value="ABG86258.1"/>
    <property type="molecule type" value="Genomic_DNA"/>
</dbReference>
<protein>
    <submittedName>
        <fullName evidence="2">Uncharacterized protein</fullName>
    </submittedName>
</protein>
<dbReference type="KEGG" id="cpr:CPR_0835"/>
<evidence type="ECO:0000256" key="1">
    <source>
        <dbReference type="SAM" id="Phobius"/>
    </source>
</evidence>
<name>Q0SUP7_CLOPS</name>
<evidence type="ECO:0000313" key="2">
    <source>
        <dbReference type="EMBL" id="ABG86258.1"/>
    </source>
</evidence>
<dbReference type="Proteomes" id="UP000001824">
    <property type="component" value="Chromosome"/>
</dbReference>
<feature type="transmembrane region" description="Helical" evidence="1">
    <location>
        <begin position="81"/>
        <end position="102"/>
    </location>
</feature>
<sequence>MDTFRENDIIISSLYYILFEVDILKKIKFFKGLILAFLILISILSIIYLIISLSLLLPMGFQFLNNKYTAVSDLMTNYSTVFESVFTLVGILTSLTVSLLLYRLTKKQIIDSYNREVRGPSIAVYFKIKFYILNMLIEKMIKEKKFLKNKDFKDLKFIFNELPKVDTEDIDKYLFLVIGELKDRGVKNLIFGLIEDIKTNKNVLPYLLKENLIDKNNNLIEIDALVWENVVKSIYFDNYDSFTPLYKNMIENVYELSQRKN</sequence>
<organism evidence="2 3">
    <name type="scientific">Clostridium perfringens (strain SM101 / Type A)</name>
    <dbReference type="NCBI Taxonomy" id="289380"/>
    <lineage>
        <taxon>Bacteria</taxon>
        <taxon>Bacillati</taxon>
        <taxon>Bacillota</taxon>
        <taxon>Clostridia</taxon>
        <taxon>Eubacteriales</taxon>
        <taxon>Clostridiaceae</taxon>
        <taxon>Clostridium</taxon>
    </lineage>
</organism>
<keyword evidence="1" id="KW-0472">Membrane</keyword>
<evidence type="ECO:0000313" key="3">
    <source>
        <dbReference type="Proteomes" id="UP000001824"/>
    </source>
</evidence>
<dbReference type="BioCyc" id="CPER289380:GI76-854-MONOMER"/>
<reference evidence="2 3" key="1">
    <citation type="journal article" date="2006" name="Genome Res.">
        <title>Skewed genomic variability in strains of the toxigenic bacterial pathogen, Clostridium perfringens.</title>
        <authorList>
            <person name="Myers G.S."/>
            <person name="Rasko D.A."/>
            <person name="Cheung J.K."/>
            <person name="Ravel J."/>
            <person name="Seshadri R."/>
            <person name="Deboy R.T."/>
            <person name="Ren Q."/>
            <person name="Varga J."/>
            <person name="Awad M.M."/>
            <person name="Brinkac L.M."/>
            <person name="Daugherty S.C."/>
            <person name="Haft D.H."/>
            <person name="Dodson R.J."/>
            <person name="Madupu R."/>
            <person name="Nelson W.C."/>
            <person name="Rosovitz M.J."/>
            <person name="Sullivan S.A."/>
            <person name="Khouri H."/>
            <person name="Dimitrov G.I."/>
            <person name="Watkins K.L."/>
            <person name="Mulligan S."/>
            <person name="Benton J."/>
            <person name="Radune D."/>
            <person name="Fisher D.J."/>
            <person name="Atkins H.S."/>
            <person name="Hiscox T."/>
            <person name="Jost B.H."/>
            <person name="Billington S.J."/>
            <person name="Songer J.G."/>
            <person name="McClane B.A."/>
            <person name="Titball R.W."/>
            <person name="Rood J.I."/>
            <person name="Melville S.B."/>
            <person name="Paulsen I.T."/>
        </authorList>
    </citation>
    <scope>NUCLEOTIDE SEQUENCE [LARGE SCALE GENOMIC DNA]</scope>
    <source>
        <strain evidence="3">SM101 / Type A</strain>
    </source>
</reference>
<gene>
    <name evidence="2" type="ordered locus">CPR_0835</name>
</gene>
<keyword evidence="1" id="KW-0812">Transmembrane</keyword>
<keyword evidence="1" id="KW-1133">Transmembrane helix</keyword>